<feature type="transmembrane region" description="Helical" evidence="6">
    <location>
        <begin position="160"/>
        <end position="182"/>
    </location>
</feature>
<organism evidence="8 9">
    <name type="scientific">Halopseudomonas laoshanensis</name>
    <dbReference type="NCBI Taxonomy" id="2268758"/>
    <lineage>
        <taxon>Bacteria</taxon>
        <taxon>Pseudomonadati</taxon>
        <taxon>Pseudomonadota</taxon>
        <taxon>Gammaproteobacteria</taxon>
        <taxon>Pseudomonadales</taxon>
        <taxon>Pseudomonadaceae</taxon>
        <taxon>Halopseudomonas</taxon>
    </lineage>
</organism>
<protein>
    <submittedName>
        <fullName evidence="8">MFS transporter</fullName>
    </submittedName>
</protein>
<feature type="transmembrane region" description="Helical" evidence="6">
    <location>
        <begin position="70"/>
        <end position="91"/>
    </location>
</feature>
<evidence type="ECO:0000256" key="5">
    <source>
        <dbReference type="ARBA" id="ARBA00023136"/>
    </source>
</evidence>
<evidence type="ECO:0000313" key="9">
    <source>
        <dbReference type="Proteomes" id="UP000463138"/>
    </source>
</evidence>
<feature type="transmembrane region" description="Helical" evidence="6">
    <location>
        <begin position="203"/>
        <end position="222"/>
    </location>
</feature>
<name>A0A7V7KVM7_9GAMM</name>
<dbReference type="OrthoDB" id="9788453at2"/>
<evidence type="ECO:0000256" key="4">
    <source>
        <dbReference type="ARBA" id="ARBA00022989"/>
    </source>
</evidence>
<feature type="transmembrane region" description="Helical" evidence="6">
    <location>
        <begin position="132"/>
        <end position="154"/>
    </location>
</feature>
<evidence type="ECO:0000256" key="2">
    <source>
        <dbReference type="ARBA" id="ARBA00022475"/>
    </source>
</evidence>
<keyword evidence="2" id="KW-1003">Cell membrane</keyword>
<dbReference type="Pfam" id="PF07690">
    <property type="entry name" value="MFS_1"/>
    <property type="match status" value="1"/>
</dbReference>
<feature type="transmembrane region" description="Helical" evidence="6">
    <location>
        <begin position="97"/>
        <end position="120"/>
    </location>
</feature>
<evidence type="ECO:0000259" key="7">
    <source>
        <dbReference type="PROSITE" id="PS50850"/>
    </source>
</evidence>
<dbReference type="RefSeq" id="WP_149332510.1">
    <property type="nucleotide sequence ID" value="NZ_QOVF01000002.1"/>
</dbReference>
<feature type="transmembrane region" description="Helical" evidence="6">
    <location>
        <begin position="234"/>
        <end position="257"/>
    </location>
</feature>
<gene>
    <name evidence="8" type="ORF">DT594_09890</name>
</gene>
<dbReference type="Proteomes" id="UP000463138">
    <property type="component" value="Unassembled WGS sequence"/>
</dbReference>
<proteinExistence type="predicted"/>
<feature type="transmembrane region" description="Helical" evidence="6">
    <location>
        <begin position="357"/>
        <end position="377"/>
    </location>
</feature>
<evidence type="ECO:0000256" key="1">
    <source>
        <dbReference type="ARBA" id="ARBA00004651"/>
    </source>
</evidence>
<evidence type="ECO:0000256" key="6">
    <source>
        <dbReference type="SAM" id="Phobius"/>
    </source>
</evidence>
<dbReference type="SUPFAM" id="SSF103473">
    <property type="entry name" value="MFS general substrate transporter"/>
    <property type="match status" value="1"/>
</dbReference>
<accession>A0A7V7KVM7</accession>
<feature type="transmembrane region" description="Helical" evidence="6">
    <location>
        <begin position="33"/>
        <end position="58"/>
    </location>
</feature>
<dbReference type="PROSITE" id="PS50850">
    <property type="entry name" value="MFS"/>
    <property type="match status" value="1"/>
</dbReference>
<dbReference type="GO" id="GO:0022857">
    <property type="term" value="F:transmembrane transporter activity"/>
    <property type="evidence" value="ECO:0007669"/>
    <property type="project" value="InterPro"/>
</dbReference>
<dbReference type="InterPro" id="IPR011701">
    <property type="entry name" value="MFS"/>
</dbReference>
<dbReference type="PANTHER" id="PTHR43124:SF10">
    <property type="entry name" value="PURINE EFFLUX PUMP PBUE"/>
    <property type="match status" value="1"/>
</dbReference>
<sequence length="393" mass="41052">MNRNVVVLTAATCAVGTQTFVFAGLLIELAADMGITVAVAGYLAAAYALTYAFTAPFIALRTGQLERRRLLWVSLLVLGLINLCAAMASTFTELISLRILAGLGATLVTPVVPAVVASLLPPERRGPALAMVMGGMVLAFMFGMPLGSLIGAQFGWRSTFVLAAVLCIGAALAIRLVLPQVTSQDQSGWRLLKLGWHPPVRRLLIMTLTSFCATFCVVPFIAPVMNIIIGSTEWVAFSQMLVGVGALCGVVIAGRLGTPSNPGRVLKRAFVVVAATQILYSSSMIWLPGLGVISWLGLSFAVVFGASALFFMSPLMQAQLLEAAPHARQVTLALNGSMMFLGQGAGAAIGAQVTQAFSMPMIGLAGASVAMIGWYCARLLQASPVGMASQSAA</sequence>
<comment type="subcellular location">
    <subcellularLocation>
        <location evidence="1">Cell membrane</location>
        <topology evidence="1">Multi-pass membrane protein</topology>
    </subcellularLocation>
</comment>
<evidence type="ECO:0000256" key="3">
    <source>
        <dbReference type="ARBA" id="ARBA00022692"/>
    </source>
</evidence>
<keyword evidence="5 6" id="KW-0472">Membrane</keyword>
<evidence type="ECO:0000313" key="8">
    <source>
        <dbReference type="EMBL" id="KAA0695145.1"/>
    </source>
</evidence>
<dbReference type="InterPro" id="IPR020846">
    <property type="entry name" value="MFS_dom"/>
</dbReference>
<reference evidence="8 9" key="1">
    <citation type="submission" date="2018-07" db="EMBL/GenBank/DDBJ databases">
        <title>Pseudomonas laoshanensis sp. nov., isolated from soil.</title>
        <authorList>
            <person name="Sun J."/>
            <person name="Yu L."/>
            <person name="Wang M."/>
            <person name="Zhang C."/>
        </authorList>
    </citation>
    <scope>NUCLEOTIDE SEQUENCE [LARGE SCALE GENOMIC DNA]</scope>
    <source>
        <strain evidence="8 9">Y22</strain>
    </source>
</reference>
<dbReference type="PANTHER" id="PTHR43124">
    <property type="entry name" value="PURINE EFFLUX PUMP PBUE"/>
    <property type="match status" value="1"/>
</dbReference>
<dbReference type="EMBL" id="QOVF01000002">
    <property type="protein sequence ID" value="KAA0695145.1"/>
    <property type="molecule type" value="Genomic_DNA"/>
</dbReference>
<feature type="domain" description="Major facilitator superfamily (MFS) profile" evidence="7">
    <location>
        <begin position="4"/>
        <end position="385"/>
    </location>
</feature>
<dbReference type="CDD" id="cd17324">
    <property type="entry name" value="MFS_NepI_like"/>
    <property type="match status" value="1"/>
</dbReference>
<keyword evidence="4 6" id="KW-1133">Transmembrane helix</keyword>
<dbReference type="AlphaFoldDB" id="A0A7V7KVM7"/>
<comment type="caution">
    <text evidence="8">The sequence shown here is derived from an EMBL/GenBank/DDBJ whole genome shotgun (WGS) entry which is preliminary data.</text>
</comment>
<keyword evidence="3 6" id="KW-0812">Transmembrane</keyword>
<feature type="transmembrane region" description="Helical" evidence="6">
    <location>
        <begin position="332"/>
        <end position="351"/>
    </location>
</feature>
<dbReference type="Gene3D" id="1.20.1250.20">
    <property type="entry name" value="MFS general substrate transporter like domains"/>
    <property type="match status" value="1"/>
</dbReference>
<dbReference type="InterPro" id="IPR036259">
    <property type="entry name" value="MFS_trans_sf"/>
</dbReference>
<dbReference type="GO" id="GO:0005886">
    <property type="term" value="C:plasma membrane"/>
    <property type="evidence" value="ECO:0007669"/>
    <property type="project" value="UniProtKB-SubCell"/>
</dbReference>
<feature type="transmembrane region" description="Helical" evidence="6">
    <location>
        <begin position="269"/>
        <end position="287"/>
    </location>
</feature>
<dbReference type="InterPro" id="IPR050189">
    <property type="entry name" value="MFS_Efflux_Transporters"/>
</dbReference>
<keyword evidence="9" id="KW-1185">Reference proteome</keyword>
<feature type="transmembrane region" description="Helical" evidence="6">
    <location>
        <begin position="293"/>
        <end position="311"/>
    </location>
</feature>